<sequence>MVRMSVGIGPSEPGGLRRPGGQGVAGRPGVSTGGSNTGGVGAGAAAGSPADGAPSPEDPALEALRAVAADERVRAAEAAVREACSELRWNEALRRRWREARAEAAIRGAIASGGVEGAVVSAEVLREQVAAGALTQAATGDPGLDAVAGLWRAGTRLVGWMPDLVGRGRPAVPPARSLLAALHRDVVGPLASGGRVGLGEVGVPRAGQVRAREGGPGDAPQGEELAVRLAGLIGLIEAQRVPALVRAAVVHAEMLAARPFTAGNAAVGRLLVRHLLVRDGVEPTGTAVTDLYPGRVPAAYAEAAGAYASGTMDGVVAWVVWQAEAVLAGVQEAQRLCRAVQAGTWRAG</sequence>
<keyword evidence="4" id="KW-1185">Reference proteome</keyword>
<protein>
    <submittedName>
        <fullName evidence="3">Fic family protein</fullName>
    </submittedName>
</protein>
<gene>
    <name evidence="3" type="ORF">QU665_08745</name>
</gene>
<evidence type="ECO:0000256" key="1">
    <source>
        <dbReference type="SAM" id="MobiDB-lite"/>
    </source>
</evidence>
<accession>A0AAW9KWL3</accession>
<evidence type="ECO:0000259" key="2">
    <source>
        <dbReference type="PROSITE" id="PS51459"/>
    </source>
</evidence>
<dbReference type="Proteomes" id="UP001289581">
    <property type="component" value="Unassembled WGS sequence"/>
</dbReference>
<comment type="caution">
    <text evidence="3">The sequence shown here is derived from an EMBL/GenBank/DDBJ whole genome shotgun (WGS) entry which is preliminary data.</text>
</comment>
<dbReference type="InterPro" id="IPR036597">
    <property type="entry name" value="Fido-like_dom_sf"/>
</dbReference>
<feature type="domain" description="Fido" evidence="2">
    <location>
        <begin position="174"/>
        <end position="321"/>
    </location>
</feature>
<reference evidence="3 4" key="1">
    <citation type="submission" date="2023-06" db="EMBL/GenBank/DDBJ databases">
        <title>Actinomyces orist ORNL 0101 HMT-893 genome.</title>
        <authorList>
            <person name="Johnston C.D."/>
            <person name="Chen T."/>
            <person name="Dewhirst F.E."/>
        </authorList>
    </citation>
    <scope>NUCLEOTIDE SEQUENCE [LARGE SCALE GENOMIC DNA]</scope>
    <source>
        <strain evidence="3 4">ORNL 0101</strain>
    </source>
</reference>
<dbReference type="PROSITE" id="PS51459">
    <property type="entry name" value="FIDO"/>
    <property type="match status" value="1"/>
</dbReference>
<dbReference type="InterPro" id="IPR003812">
    <property type="entry name" value="Fido"/>
</dbReference>
<dbReference type="Pfam" id="PF02661">
    <property type="entry name" value="Fic"/>
    <property type="match status" value="1"/>
</dbReference>
<dbReference type="Gene3D" id="1.10.3290.10">
    <property type="entry name" value="Fido-like domain"/>
    <property type="match status" value="1"/>
</dbReference>
<dbReference type="EMBL" id="JAXBCZ010000001">
    <property type="protein sequence ID" value="MEA1305149.1"/>
    <property type="molecule type" value="Genomic_DNA"/>
</dbReference>
<dbReference type="AlphaFoldDB" id="A0AAW9KWL3"/>
<organism evidence="3 4">
    <name type="scientific">Actinomyces oris</name>
    <dbReference type="NCBI Taxonomy" id="544580"/>
    <lineage>
        <taxon>Bacteria</taxon>
        <taxon>Bacillati</taxon>
        <taxon>Actinomycetota</taxon>
        <taxon>Actinomycetes</taxon>
        <taxon>Actinomycetales</taxon>
        <taxon>Actinomycetaceae</taxon>
        <taxon>Actinomyces</taxon>
    </lineage>
</organism>
<evidence type="ECO:0000313" key="4">
    <source>
        <dbReference type="Proteomes" id="UP001289581"/>
    </source>
</evidence>
<feature type="compositionally biased region" description="Low complexity" evidence="1">
    <location>
        <begin position="45"/>
        <end position="58"/>
    </location>
</feature>
<feature type="region of interest" description="Disordered" evidence="1">
    <location>
        <begin position="1"/>
        <end position="58"/>
    </location>
</feature>
<name>A0AAW9KWL3_9ACTO</name>
<evidence type="ECO:0000313" key="3">
    <source>
        <dbReference type="EMBL" id="MEA1305149.1"/>
    </source>
</evidence>
<feature type="compositionally biased region" description="Gly residues" evidence="1">
    <location>
        <begin position="17"/>
        <end position="44"/>
    </location>
</feature>
<proteinExistence type="predicted"/>
<dbReference type="SUPFAM" id="SSF140931">
    <property type="entry name" value="Fic-like"/>
    <property type="match status" value="1"/>
</dbReference>